<dbReference type="Pfam" id="PF08327">
    <property type="entry name" value="AHSA1"/>
    <property type="match status" value="1"/>
</dbReference>
<dbReference type="Proteomes" id="UP001596037">
    <property type="component" value="Unassembled WGS sequence"/>
</dbReference>
<proteinExistence type="inferred from homology"/>
<evidence type="ECO:0000313" key="4">
    <source>
        <dbReference type="EMBL" id="MFC5499340.1"/>
    </source>
</evidence>
<dbReference type="PANTHER" id="PTHR43433:SF5">
    <property type="entry name" value="AB HYDROLASE-1 DOMAIN-CONTAINING PROTEIN"/>
    <property type="match status" value="1"/>
</dbReference>
<evidence type="ECO:0000259" key="3">
    <source>
        <dbReference type="Pfam" id="PF12697"/>
    </source>
</evidence>
<feature type="domain" description="Activator of Hsp90 ATPase homologue 1/2-like C-terminal" evidence="2">
    <location>
        <begin position="24"/>
        <end position="152"/>
    </location>
</feature>
<evidence type="ECO:0000256" key="1">
    <source>
        <dbReference type="ARBA" id="ARBA00006817"/>
    </source>
</evidence>
<feature type="domain" description="AB hydrolase-1" evidence="3">
    <location>
        <begin position="205"/>
        <end position="414"/>
    </location>
</feature>
<dbReference type="InterPro" id="IPR013538">
    <property type="entry name" value="ASHA1/2-like_C"/>
</dbReference>
<dbReference type="RefSeq" id="WP_376851567.1">
    <property type="nucleotide sequence ID" value="NZ_JBHSMF010000009.1"/>
</dbReference>
<keyword evidence="4" id="KW-0378">Hydrolase</keyword>
<dbReference type="GO" id="GO:0016787">
    <property type="term" value="F:hydrolase activity"/>
    <property type="evidence" value="ECO:0007669"/>
    <property type="project" value="UniProtKB-KW"/>
</dbReference>
<comment type="caution">
    <text evidence="4">The sequence shown here is derived from an EMBL/GenBank/DDBJ whole genome shotgun (WGS) entry which is preliminary data.</text>
</comment>
<dbReference type="InterPro" id="IPR023393">
    <property type="entry name" value="START-like_dom_sf"/>
</dbReference>
<dbReference type="PANTHER" id="PTHR43433">
    <property type="entry name" value="HYDROLASE, ALPHA/BETA FOLD FAMILY PROTEIN"/>
    <property type="match status" value="1"/>
</dbReference>
<reference evidence="5" key="1">
    <citation type="journal article" date="2019" name="Int. J. Syst. Evol. Microbiol.">
        <title>The Global Catalogue of Microorganisms (GCM) 10K type strain sequencing project: providing services to taxonomists for standard genome sequencing and annotation.</title>
        <authorList>
            <consortium name="The Broad Institute Genomics Platform"/>
            <consortium name="The Broad Institute Genome Sequencing Center for Infectious Disease"/>
            <person name="Wu L."/>
            <person name="Ma J."/>
        </authorList>
    </citation>
    <scope>NUCLEOTIDE SEQUENCE [LARGE SCALE GENOMIC DNA]</scope>
    <source>
        <strain evidence="5">CCUG 57401</strain>
    </source>
</reference>
<dbReference type="SUPFAM" id="SSF55961">
    <property type="entry name" value="Bet v1-like"/>
    <property type="match status" value="1"/>
</dbReference>
<dbReference type="InterPro" id="IPR050471">
    <property type="entry name" value="AB_hydrolase"/>
</dbReference>
<name>A0ABW0NFB4_9BURK</name>
<dbReference type="InterPro" id="IPR000073">
    <property type="entry name" value="AB_hydrolase_1"/>
</dbReference>
<dbReference type="EMBL" id="JBHSMF010000009">
    <property type="protein sequence ID" value="MFC5499340.1"/>
    <property type="molecule type" value="Genomic_DNA"/>
</dbReference>
<dbReference type="InterPro" id="IPR029058">
    <property type="entry name" value="AB_hydrolase_fold"/>
</dbReference>
<comment type="similarity">
    <text evidence="1">Belongs to the AHA1 family.</text>
</comment>
<accession>A0ABW0NFB4</accession>
<dbReference type="Pfam" id="PF12697">
    <property type="entry name" value="Abhydrolase_6"/>
    <property type="match status" value="1"/>
</dbReference>
<gene>
    <name evidence="4" type="ORF">ACFPOE_17475</name>
</gene>
<organism evidence="4 5">
    <name type="scientific">Caenimonas terrae</name>
    <dbReference type="NCBI Taxonomy" id="696074"/>
    <lineage>
        <taxon>Bacteria</taxon>
        <taxon>Pseudomonadati</taxon>
        <taxon>Pseudomonadota</taxon>
        <taxon>Betaproteobacteria</taxon>
        <taxon>Burkholderiales</taxon>
        <taxon>Comamonadaceae</taxon>
        <taxon>Caenimonas</taxon>
    </lineage>
</organism>
<protein>
    <submittedName>
        <fullName evidence="4">Alpha/beta fold hydrolase</fullName>
    </submittedName>
</protein>
<sequence>MMNDESFQVSTPTDRSIAMTRLFDAPPAVVFEAWTRAEHISKWWDPSGAPLAACEVDLRPGGCFRWVNSGQPDFPFEGVYRQIEPAQLLVFTTRGAGGRSESVATLLFHDVGGRTRLDMTIVCGSAQERDALLAMRVDVGTGKTLANLARHLAGMAAAAGPGGPGRTSGTVLSRDGTRIGFDRVGQGLPLILVDGALCYRGMGASGQLAELLASRFTVFTYDRRGRGTSGDTPPYAVQREVEDIDALLQHAGGSANVWGMSSGAALGLEAAAALPGIARLALYEAPFIVDRGRPTTQDDWRQIGAALAAGRSGHAVALFMKSVGVPAIVRAAMRLLPAWNKLRAIAHTLAYDGALVGDKQLGQPLDAARWRGITIPVLVMDGEKSAAWMRAGNRALAAALPGAAYVTLPGQTHMLKPRAHAPALAEFFSRP</sequence>
<evidence type="ECO:0000313" key="5">
    <source>
        <dbReference type="Proteomes" id="UP001596037"/>
    </source>
</evidence>
<dbReference type="Gene3D" id="3.40.50.1820">
    <property type="entry name" value="alpha/beta hydrolase"/>
    <property type="match status" value="1"/>
</dbReference>
<keyword evidence="5" id="KW-1185">Reference proteome</keyword>
<evidence type="ECO:0000259" key="2">
    <source>
        <dbReference type="Pfam" id="PF08327"/>
    </source>
</evidence>
<dbReference type="Gene3D" id="3.30.530.20">
    <property type="match status" value="1"/>
</dbReference>
<dbReference type="SUPFAM" id="SSF53474">
    <property type="entry name" value="alpha/beta-Hydrolases"/>
    <property type="match status" value="1"/>
</dbReference>